<evidence type="ECO:0000313" key="3">
    <source>
        <dbReference type="Proteomes" id="UP001165063"/>
    </source>
</evidence>
<dbReference type="Proteomes" id="UP001165063">
    <property type="component" value="Unassembled WGS sequence"/>
</dbReference>
<sequence>MIGQMQGKYQLSVFRNDQALADTLTSMTRTEIDESTQIGHFIHEDSPLRMAGSLLEFIERNDTSAFKTSSNSQLELLNKLNQKWAKKKSS</sequence>
<comment type="caution">
    <text evidence="1">The sequence shown here is derived from an EMBL/GenBank/DDBJ whole genome shotgun (WGS) entry which is preliminary data.</text>
</comment>
<dbReference type="OrthoDB" id="194865at2759"/>
<dbReference type="EMBL" id="BSXU01018662">
    <property type="protein sequence ID" value="GME85604.1"/>
    <property type="molecule type" value="Genomic_DNA"/>
</dbReference>
<proteinExistence type="predicted"/>
<keyword evidence="3" id="KW-1185">Reference proteome</keyword>
<dbReference type="EMBL" id="BSXU01003879">
    <property type="protein sequence ID" value="GMG40518.1"/>
    <property type="molecule type" value="Genomic_DNA"/>
</dbReference>
<dbReference type="AlphaFoldDB" id="A0A9W6WMT8"/>
<evidence type="ECO:0000313" key="1">
    <source>
        <dbReference type="EMBL" id="GME85604.1"/>
    </source>
</evidence>
<protein>
    <submittedName>
        <fullName evidence="1">Unnamed protein product</fullName>
    </submittedName>
</protein>
<dbReference type="InterPro" id="IPR029058">
    <property type="entry name" value="AB_hydrolase_fold"/>
</dbReference>
<name>A0A9W6WMT8_AMBMO</name>
<evidence type="ECO:0000313" key="2">
    <source>
        <dbReference type="EMBL" id="GMG40518.1"/>
    </source>
</evidence>
<reference evidence="1" key="1">
    <citation type="submission" date="2023-04" db="EMBL/GenBank/DDBJ databases">
        <title>Ambrosiozyma monospora NBRC 1965.</title>
        <authorList>
            <person name="Ichikawa N."/>
            <person name="Sato H."/>
            <person name="Tonouchi N."/>
        </authorList>
    </citation>
    <scope>NUCLEOTIDE SEQUENCE</scope>
    <source>
        <strain evidence="1">NBRC 1965</strain>
    </source>
</reference>
<gene>
    <name evidence="2" type="ORF">Amon01_000625700</name>
    <name evidence="1" type="ORF">Amon01_001018300</name>
</gene>
<dbReference type="Gene3D" id="3.40.50.1820">
    <property type="entry name" value="alpha/beta hydrolase"/>
    <property type="match status" value="1"/>
</dbReference>
<organism evidence="1 3">
    <name type="scientific">Ambrosiozyma monospora</name>
    <name type="common">Yeast</name>
    <name type="synonym">Endomycopsis monosporus</name>
    <dbReference type="NCBI Taxonomy" id="43982"/>
    <lineage>
        <taxon>Eukaryota</taxon>
        <taxon>Fungi</taxon>
        <taxon>Dikarya</taxon>
        <taxon>Ascomycota</taxon>
        <taxon>Saccharomycotina</taxon>
        <taxon>Pichiomycetes</taxon>
        <taxon>Pichiales</taxon>
        <taxon>Pichiaceae</taxon>
        <taxon>Ambrosiozyma</taxon>
    </lineage>
</organism>
<accession>A0A9W6WMT8</accession>